<proteinExistence type="predicted"/>
<dbReference type="RefSeq" id="WP_133828967.1">
    <property type="nucleotide sequence ID" value="NZ_BAABHR010000003.1"/>
</dbReference>
<evidence type="ECO:0000313" key="2">
    <source>
        <dbReference type="EMBL" id="TDQ50903.1"/>
    </source>
</evidence>
<dbReference type="InterPro" id="IPR050177">
    <property type="entry name" value="Lipid_A_modif_metabolic_enz"/>
</dbReference>
<dbReference type="OrthoDB" id="9801785at2"/>
<dbReference type="SUPFAM" id="SSF51735">
    <property type="entry name" value="NAD(P)-binding Rossmann-fold domains"/>
    <property type="match status" value="1"/>
</dbReference>
<organism evidence="2 3">
    <name type="scientific">Actinomycetospora succinea</name>
    <dbReference type="NCBI Taxonomy" id="663603"/>
    <lineage>
        <taxon>Bacteria</taxon>
        <taxon>Bacillati</taxon>
        <taxon>Actinomycetota</taxon>
        <taxon>Actinomycetes</taxon>
        <taxon>Pseudonocardiales</taxon>
        <taxon>Pseudonocardiaceae</taxon>
        <taxon>Actinomycetospora</taxon>
    </lineage>
</organism>
<evidence type="ECO:0000313" key="3">
    <source>
        <dbReference type="Proteomes" id="UP000295705"/>
    </source>
</evidence>
<evidence type="ECO:0000259" key="1">
    <source>
        <dbReference type="Pfam" id="PF01370"/>
    </source>
</evidence>
<reference evidence="2 3" key="1">
    <citation type="submission" date="2019-03" db="EMBL/GenBank/DDBJ databases">
        <title>Genomic Encyclopedia of Type Strains, Phase IV (KMG-IV): sequencing the most valuable type-strain genomes for metagenomic binning, comparative biology and taxonomic classification.</title>
        <authorList>
            <person name="Goeker M."/>
        </authorList>
    </citation>
    <scope>NUCLEOTIDE SEQUENCE [LARGE SCALE GENOMIC DNA]</scope>
    <source>
        <strain evidence="2 3">DSM 45775</strain>
    </source>
</reference>
<keyword evidence="3" id="KW-1185">Reference proteome</keyword>
<dbReference type="InterPro" id="IPR036291">
    <property type="entry name" value="NAD(P)-bd_dom_sf"/>
</dbReference>
<gene>
    <name evidence="2" type="ORF">EV188_109111</name>
</gene>
<dbReference type="Pfam" id="PF01370">
    <property type="entry name" value="Epimerase"/>
    <property type="match status" value="1"/>
</dbReference>
<comment type="caution">
    <text evidence="2">The sequence shown here is derived from an EMBL/GenBank/DDBJ whole genome shotgun (WGS) entry which is preliminary data.</text>
</comment>
<dbReference type="InterPro" id="IPR001509">
    <property type="entry name" value="Epimerase_deHydtase"/>
</dbReference>
<dbReference type="Gene3D" id="3.40.50.720">
    <property type="entry name" value="NAD(P)-binding Rossmann-like Domain"/>
    <property type="match status" value="1"/>
</dbReference>
<accession>A0A4R6UY82</accession>
<dbReference type="Proteomes" id="UP000295705">
    <property type="component" value="Unassembled WGS sequence"/>
</dbReference>
<dbReference type="PANTHER" id="PTHR43245">
    <property type="entry name" value="BIFUNCTIONAL POLYMYXIN RESISTANCE PROTEIN ARNA"/>
    <property type="match status" value="1"/>
</dbReference>
<sequence>MQVLFTGGTGILGGATGRLLAARGHAVRLLDVAPEPSAAARAPGVEIVRGDVLSFGDLGDAMRGVDAVVHLAYSLGEASNRRPYAASTLNVQGTASVLEAARLFGVGRVVLASSVAVYGSDDMYAPAELPLTEDAATHLAPGMPLYGAGKLYLERLAEVYRKTYGLLGVGLRPSPVYGPGGVRGVSGWLAGVMAQAAAGGTVTVDRGDARISLVHVDDVAEQLVRLVGLDAAAFTDRYFFNTGGDATTMRELAALVAEIVPSARVEVTSAGETDVAGLVSRVSGRALADLIGYERRHDLRSGVRAHIEAIATTGA</sequence>
<dbReference type="EMBL" id="SNYO01000009">
    <property type="protein sequence ID" value="TDQ50903.1"/>
    <property type="molecule type" value="Genomic_DNA"/>
</dbReference>
<dbReference type="AlphaFoldDB" id="A0A4R6UY82"/>
<protein>
    <submittedName>
        <fullName evidence="2">Dihydroflavonol-4-reductase/UDP-glucose 4-epimerase</fullName>
    </submittedName>
</protein>
<name>A0A4R6UY82_9PSEU</name>
<feature type="domain" description="NAD-dependent epimerase/dehydratase" evidence="1">
    <location>
        <begin position="3"/>
        <end position="227"/>
    </location>
</feature>